<dbReference type="GO" id="GO:0004467">
    <property type="term" value="F:long-chain fatty acid-CoA ligase activity"/>
    <property type="evidence" value="ECO:0007669"/>
    <property type="project" value="UniProtKB-EC"/>
</dbReference>
<reference evidence="9" key="1">
    <citation type="submission" date="2023-08" db="EMBL/GenBank/DDBJ databases">
        <title>Reference Genome Resource for the Citrus Pathogen Phytophthora citrophthora.</title>
        <authorList>
            <person name="Moller H."/>
            <person name="Coetzee B."/>
            <person name="Rose L.J."/>
            <person name="Van Niekerk J.M."/>
        </authorList>
    </citation>
    <scope>NUCLEOTIDE SEQUENCE</scope>
    <source>
        <strain evidence="9">STE-U-9442</strain>
    </source>
</reference>
<dbReference type="EMBL" id="JASMQC010000026">
    <property type="protein sequence ID" value="KAK1934145.1"/>
    <property type="molecule type" value="Genomic_DNA"/>
</dbReference>
<feature type="domain" description="AMP-dependent synthetase/ligase" evidence="8">
    <location>
        <begin position="165"/>
        <end position="565"/>
    </location>
</feature>
<keyword evidence="2 7" id="KW-0436">Ligase</keyword>
<dbReference type="InterPro" id="IPR045311">
    <property type="entry name" value="LC-FACS_euk"/>
</dbReference>
<evidence type="ECO:0000256" key="4">
    <source>
        <dbReference type="ARBA" id="ARBA00022832"/>
    </source>
</evidence>
<evidence type="ECO:0000256" key="3">
    <source>
        <dbReference type="ARBA" id="ARBA00022741"/>
    </source>
</evidence>
<dbReference type="PANTHER" id="PTHR43272:SF33">
    <property type="entry name" value="AMP-BINDING DOMAIN-CONTAINING PROTEIN-RELATED"/>
    <property type="match status" value="1"/>
</dbReference>
<protein>
    <recommendedName>
        <fullName evidence="6 7">Long-chain-fatty-acid--CoA ligase</fullName>
        <ecNumber evidence="6 7">6.2.1.3</ecNumber>
    </recommendedName>
</protein>
<comment type="similarity">
    <text evidence="1 7">Belongs to the ATP-dependent AMP-binding enzyme family.</text>
</comment>
<keyword evidence="3 7" id="KW-0547">Nucleotide-binding</keyword>
<evidence type="ECO:0000313" key="10">
    <source>
        <dbReference type="Proteomes" id="UP001259832"/>
    </source>
</evidence>
<gene>
    <name evidence="9" type="ORF">P3T76_011348</name>
</gene>
<evidence type="ECO:0000313" key="9">
    <source>
        <dbReference type="EMBL" id="KAK1934145.1"/>
    </source>
</evidence>
<dbReference type="Pfam" id="PF00501">
    <property type="entry name" value="AMP-binding"/>
    <property type="match status" value="2"/>
</dbReference>
<accession>A0AAD9LF44</accession>
<dbReference type="InterPro" id="IPR020845">
    <property type="entry name" value="AMP-binding_CS"/>
</dbReference>
<dbReference type="InterPro" id="IPR042099">
    <property type="entry name" value="ANL_N_sf"/>
</dbReference>
<dbReference type="EC" id="6.2.1.3" evidence="6 7"/>
<keyword evidence="5 7" id="KW-0067">ATP-binding</keyword>
<evidence type="ECO:0000256" key="5">
    <source>
        <dbReference type="ARBA" id="ARBA00022840"/>
    </source>
</evidence>
<dbReference type="PROSITE" id="PS00455">
    <property type="entry name" value="AMP_BINDING"/>
    <property type="match status" value="1"/>
</dbReference>
<name>A0AAD9LF44_9STRA</name>
<comment type="catalytic activity">
    <reaction evidence="7">
        <text>a long-chain fatty acid + ATP + CoA = a long-chain fatty acyl-CoA + AMP + diphosphate</text>
        <dbReference type="Rhea" id="RHEA:15421"/>
        <dbReference type="ChEBI" id="CHEBI:30616"/>
        <dbReference type="ChEBI" id="CHEBI:33019"/>
        <dbReference type="ChEBI" id="CHEBI:57287"/>
        <dbReference type="ChEBI" id="CHEBI:57560"/>
        <dbReference type="ChEBI" id="CHEBI:83139"/>
        <dbReference type="ChEBI" id="CHEBI:456215"/>
        <dbReference type="EC" id="6.2.1.3"/>
    </reaction>
</comment>
<dbReference type="InterPro" id="IPR000873">
    <property type="entry name" value="AMP-dep_synth/lig_dom"/>
</dbReference>
<dbReference type="Gene3D" id="3.40.50.12780">
    <property type="entry name" value="N-terminal domain of ligase-like"/>
    <property type="match status" value="2"/>
</dbReference>
<dbReference type="GO" id="GO:0016020">
    <property type="term" value="C:membrane"/>
    <property type="evidence" value="ECO:0007669"/>
    <property type="project" value="TreeGrafter"/>
</dbReference>
<evidence type="ECO:0000256" key="6">
    <source>
        <dbReference type="ARBA" id="ARBA00026121"/>
    </source>
</evidence>
<dbReference type="GO" id="GO:0005783">
    <property type="term" value="C:endoplasmic reticulum"/>
    <property type="evidence" value="ECO:0007669"/>
    <property type="project" value="TreeGrafter"/>
</dbReference>
<dbReference type="CDD" id="cd05927">
    <property type="entry name" value="LC-FACS_euk"/>
    <property type="match status" value="2"/>
</dbReference>
<evidence type="ECO:0000256" key="7">
    <source>
        <dbReference type="RuleBase" id="RU369030"/>
    </source>
</evidence>
<keyword evidence="4 7" id="KW-0276">Fatty acid metabolism</keyword>
<dbReference type="SUPFAM" id="SSF56801">
    <property type="entry name" value="Acetyl-CoA synthetase-like"/>
    <property type="match status" value="2"/>
</dbReference>
<keyword evidence="7" id="KW-0443">Lipid metabolism</keyword>
<organism evidence="9 10">
    <name type="scientific">Phytophthora citrophthora</name>
    <dbReference type="NCBI Taxonomy" id="4793"/>
    <lineage>
        <taxon>Eukaryota</taxon>
        <taxon>Sar</taxon>
        <taxon>Stramenopiles</taxon>
        <taxon>Oomycota</taxon>
        <taxon>Peronosporomycetes</taxon>
        <taxon>Peronosporales</taxon>
        <taxon>Peronosporaceae</taxon>
        <taxon>Phytophthora</taxon>
    </lineage>
</organism>
<feature type="domain" description="AMP-dependent synthetase/ligase" evidence="8">
    <location>
        <begin position="824"/>
        <end position="1224"/>
    </location>
</feature>
<evidence type="ECO:0000256" key="1">
    <source>
        <dbReference type="ARBA" id="ARBA00006432"/>
    </source>
</evidence>
<evidence type="ECO:0000259" key="8">
    <source>
        <dbReference type="Pfam" id="PF00501"/>
    </source>
</evidence>
<comment type="caution">
    <text evidence="9">The sequence shown here is derived from an EMBL/GenBank/DDBJ whole genome shotgun (WGS) entry which is preliminary data.</text>
</comment>
<dbReference type="GO" id="GO:0005524">
    <property type="term" value="F:ATP binding"/>
    <property type="evidence" value="ECO:0007669"/>
    <property type="project" value="UniProtKB-KW"/>
</dbReference>
<keyword evidence="10" id="KW-1185">Reference proteome</keyword>
<evidence type="ECO:0000256" key="2">
    <source>
        <dbReference type="ARBA" id="ARBA00022598"/>
    </source>
</evidence>
<proteinExistence type="inferred from homology"/>
<dbReference type="Proteomes" id="UP001259832">
    <property type="component" value="Unassembled WGS sequence"/>
</dbReference>
<dbReference type="PANTHER" id="PTHR43272">
    <property type="entry name" value="LONG-CHAIN-FATTY-ACID--COA LIGASE"/>
    <property type="match status" value="1"/>
</dbReference>
<sequence>MLKFVPYLLVNFRHSTKKKKAKTFDKISPKRDTHLSAIHLCVCEAALVPCLAVRVSPRPERSSKIYIPPHYPFCFKKRTTGKYLSSSGSMADVDFESYTGKRYTVEVPNTRDATHGPAYTVPDQEPLNEDEMTLYHNFLVGCSIEDGNRPCYGQRTIDPATGKAGPYEWLTYNQVKTRMDDVASGMATTFGLKRQDKVGIFCKNQVEWCLANHACDRMSYVVVPLYDTLGPDAVPFVINHTDLSILFCGSKQFDVIMNCASKCPSVRTIVMIDPVTDEQKRLAAANEIELKTFEEIEEKGKQEPIPADPPLPTDISTLCYTSGTVGDPKGVVLLQSNFTYAARQASNRLKIYPTDRHISYLPLVHVLERVVLALMYLNGASAGFYQGDLRLLMDDIKELQPTVFVTVPRLVNRVYDKITQGVEAAGGLKKMIFDQAIASKLAGVEEGRRTHALWDRLVFNKLRQALGGNVRLIFSGSAPMSADVKKFMQAVFCCEVVEGYGLSESAAAVCVGAIDMPTESHVGTPVMYCQVQLEDVPEMGYTSHDKPRPRGEILVKGPEMFTEYYENPEMTREAIDERGWFHTGDIGCWNADGTLSIIDRKKNIFKLAQGEYVAAEKIENVYSKCKYVEQLFVYGDSLQSCLVGILVPDMEVAKVWAQEHSLSGEDATKAKILQNAEFRKDVLEDMERVAKETQLRGFERVRNVYFHSKQFTSDDDLVTPTFKLKRPQLKAFFQQQIDELYRELSELSMIETDFDSYTGRRYTVEVPNTRDATHGPAYTVSETEEINEDEMTLYHNFLHGCSIDNGERPLYGRRTIDPETGEAGAYEWLSYNQIKTRMERVASGLKAVGQMQRQEHVGVFSKNQLEWCLVGHACDRMSYVLVPLYDTLGPDAVPFIVNHTELRVLFCGKKQFDIVMDCVAECPTLKIIVQFEPVTEEQLQQAKEKNVELRSLEELEVLGEAEPKPAEPPLPTDVSTLCYTSGTTGDPKGVILLQKNYAYVIRQMCSRIHLLPTDVHCSYLPLAHVFERVVLGVLQARGASAGFYQGDLLKLMDDLAELKPTIFVSAPRLFNRVHDKIMQGVASAGGLKKLLFDHALAVKLAFLSGGYKTHALWDALVFSKVRMALGGRVRIIFSGSAPLSAEVKEFLKVVFCCDVAEGYGLSETAAAVSVGAVDMPLGAHVGVPLMFGQVQLEDVPEMGYTSHDKPRPRGEICVRGPMVFAGYYKEPEKSREAIDERGWFHTGDIGCWNADGTLSIIDRKKNIFKLAQGEYVAVEKIENIYTKSKYVAQLFAYGDSLQSCLVGVVVPDPELAEAWAQERGLSGAEATSANVVKNAEFQKVVVADMAQVAKEAQLRGFEVVKSLHFHPEPFSLEQGLITPTFKLKRPQLKTFFQEQITQLYQGLN</sequence>
<comment type="function">
    <text evidence="7">Catalyzes the conversion of long-chain fatty acids to their active form acyl-CoAs for both synthesis of cellular lipids, and degradation via beta-oxidation.</text>
</comment>